<dbReference type="AlphaFoldDB" id="A2DE22"/>
<organism evidence="1 2">
    <name type="scientific">Trichomonas vaginalis (strain ATCC PRA-98 / G3)</name>
    <dbReference type="NCBI Taxonomy" id="412133"/>
    <lineage>
        <taxon>Eukaryota</taxon>
        <taxon>Metamonada</taxon>
        <taxon>Parabasalia</taxon>
        <taxon>Trichomonadida</taxon>
        <taxon>Trichomonadidae</taxon>
        <taxon>Trichomonas</taxon>
    </lineage>
</organism>
<dbReference type="InParanoid" id="A2DE22"/>
<name>A2DE22_TRIV3</name>
<sequence length="803" mass="93789">MDENEKSEANIIDIIRITFDPSSSDQDVHNAEKILLNFINDFNFFKQLTQIAIENQSNFSLSRSCILYIISMIKYSKNLFVINDIYENIIGIFNDSPDYLPILQKLSDTFVINADKQLILEKLVELDENLSIVCLYFSYSFSQMFSDCLKCPYLEDFVNQILPKIISLYDNNNYTIQYLCHSVFERCLFEKDISVFSQNNFFQLVELSRSIDIDANSPFKNEIVYLKMSMLSSILQIFPEFQINFEEFKNYFINNVDEQSICTLYYPIYTCLDQFELRHLISIDFFQKFLNEVFIPFLDNFILKIDENFYGYSLIFRSEDIYKNNWCDPIDSSASLARVSFKAFDSQQIFEIIENIILSNENGNDRISILAMWYLSNGLEIVSPEMIDLFVNLSYQFLNSENLIYHIASFLFLAAADYEHNCDVVKQTFLESFDLSFPEEIRSFAIVALPQVVQKLDNDSKSLISSNFDLLEIFSILIQNFLERETDNSLTECKNFIKAFPEIMTLDNFSQIFEEFLKIFEYGLQNDKSNISMLSASIIAFVIQSLEPNPDFHKEILGYLENIMENYSETDKFEHSIAIAEALFKNPVEELIDDYFSILMKFIEISQYENSKIVFSELSQMIIYFIYDSKPNSLKYQELISKATEIFKSDVDDLCLLSVGTEIIASFMLNLDQEFFNIISVENITEILSYLIDISEIDSCPLLIAAVMLKIPEIFSSELRNDLVEIWTKGQIDIVPFLHISTVLFSHFTDSEKLEIISTAEELISLDEDECCDFEGENFLRWPWFNFDKSETIKQFKEIYGIE</sequence>
<dbReference type="InterPro" id="IPR016024">
    <property type="entry name" value="ARM-type_fold"/>
</dbReference>
<accession>A2DE22</accession>
<dbReference type="RefSeq" id="XP_001582226.1">
    <property type="nucleotide sequence ID" value="XM_001582176.1"/>
</dbReference>
<reference evidence="1" key="1">
    <citation type="submission" date="2006-10" db="EMBL/GenBank/DDBJ databases">
        <authorList>
            <person name="Amadeo P."/>
            <person name="Zhao Q."/>
            <person name="Wortman J."/>
            <person name="Fraser-Liggett C."/>
            <person name="Carlton J."/>
        </authorList>
    </citation>
    <scope>NUCLEOTIDE SEQUENCE</scope>
    <source>
        <strain evidence="1">G3</strain>
    </source>
</reference>
<dbReference type="Proteomes" id="UP000001542">
    <property type="component" value="Unassembled WGS sequence"/>
</dbReference>
<evidence type="ECO:0000313" key="2">
    <source>
        <dbReference type="Proteomes" id="UP000001542"/>
    </source>
</evidence>
<dbReference type="VEuPathDB" id="TrichDB:TVAG_166150"/>
<dbReference type="SUPFAM" id="SSF48371">
    <property type="entry name" value="ARM repeat"/>
    <property type="match status" value="1"/>
</dbReference>
<proteinExistence type="predicted"/>
<keyword evidence="2" id="KW-1185">Reference proteome</keyword>
<protein>
    <submittedName>
        <fullName evidence="1">Uncharacterized protein</fullName>
    </submittedName>
</protein>
<gene>
    <name evidence="1" type="ORF">TVAG_166150</name>
</gene>
<dbReference type="VEuPathDB" id="TrichDB:TVAGG3_0174050"/>
<dbReference type="KEGG" id="tva:5466787"/>
<reference evidence="1" key="2">
    <citation type="journal article" date="2007" name="Science">
        <title>Draft genome sequence of the sexually transmitted pathogen Trichomonas vaginalis.</title>
        <authorList>
            <person name="Carlton J.M."/>
            <person name="Hirt R.P."/>
            <person name="Silva J.C."/>
            <person name="Delcher A.L."/>
            <person name="Schatz M."/>
            <person name="Zhao Q."/>
            <person name="Wortman J.R."/>
            <person name="Bidwell S.L."/>
            <person name="Alsmark U.C.M."/>
            <person name="Besteiro S."/>
            <person name="Sicheritz-Ponten T."/>
            <person name="Noel C.J."/>
            <person name="Dacks J.B."/>
            <person name="Foster P.G."/>
            <person name="Simillion C."/>
            <person name="Van de Peer Y."/>
            <person name="Miranda-Saavedra D."/>
            <person name="Barton G.J."/>
            <person name="Westrop G.D."/>
            <person name="Mueller S."/>
            <person name="Dessi D."/>
            <person name="Fiori P.L."/>
            <person name="Ren Q."/>
            <person name="Paulsen I."/>
            <person name="Zhang H."/>
            <person name="Bastida-Corcuera F.D."/>
            <person name="Simoes-Barbosa A."/>
            <person name="Brown M.T."/>
            <person name="Hayes R.D."/>
            <person name="Mukherjee M."/>
            <person name="Okumura C.Y."/>
            <person name="Schneider R."/>
            <person name="Smith A.J."/>
            <person name="Vanacova S."/>
            <person name="Villalvazo M."/>
            <person name="Haas B.J."/>
            <person name="Pertea M."/>
            <person name="Feldblyum T.V."/>
            <person name="Utterback T.R."/>
            <person name="Shu C.L."/>
            <person name="Osoegawa K."/>
            <person name="de Jong P.J."/>
            <person name="Hrdy I."/>
            <person name="Horvathova L."/>
            <person name="Zubacova Z."/>
            <person name="Dolezal P."/>
            <person name="Malik S.B."/>
            <person name="Logsdon J.M. Jr."/>
            <person name="Henze K."/>
            <person name="Gupta A."/>
            <person name="Wang C.C."/>
            <person name="Dunne R.L."/>
            <person name="Upcroft J.A."/>
            <person name="Upcroft P."/>
            <person name="White O."/>
            <person name="Salzberg S.L."/>
            <person name="Tang P."/>
            <person name="Chiu C.-H."/>
            <person name="Lee Y.-S."/>
            <person name="Embley T.M."/>
            <person name="Coombs G.H."/>
            <person name="Mottram J.C."/>
            <person name="Tachezy J."/>
            <person name="Fraser-Liggett C.M."/>
            <person name="Johnson P.J."/>
        </authorList>
    </citation>
    <scope>NUCLEOTIDE SEQUENCE [LARGE SCALE GENOMIC DNA]</scope>
    <source>
        <strain evidence="1">G3</strain>
    </source>
</reference>
<dbReference type="EMBL" id="DS113191">
    <property type="protein sequence ID" value="EAY21240.1"/>
    <property type="molecule type" value="Genomic_DNA"/>
</dbReference>
<evidence type="ECO:0000313" key="1">
    <source>
        <dbReference type="EMBL" id="EAY21240.1"/>
    </source>
</evidence>